<reference evidence="7" key="1">
    <citation type="journal article" date="2018" name="Nat. Genet.">
        <title>Extensive intraspecific gene order and gene structural variations between Mo17 and other maize genomes.</title>
        <authorList>
            <person name="Sun S."/>
            <person name="Zhou Y."/>
            <person name="Chen J."/>
            <person name="Shi J."/>
            <person name="Zhao H."/>
            <person name="Zhao H."/>
            <person name="Song W."/>
            <person name="Zhang M."/>
            <person name="Cui Y."/>
            <person name="Dong X."/>
            <person name="Liu H."/>
            <person name="Ma X."/>
            <person name="Jiao Y."/>
            <person name="Wang B."/>
            <person name="Wei X."/>
            <person name="Stein J.C."/>
            <person name="Glaubitz J.C."/>
            <person name="Lu F."/>
            <person name="Yu G."/>
            <person name="Liang C."/>
            <person name="Fengler K."/>
            <person name="Li B."/>
            <person name="Rafalski A."/>
            <person name="Schnable P.S."/>
            <person name="Ware D.H."/>
            <person name="Buckler E.S."/>
            <person name="Lai J."/>
        </authorList>
    </citation>
    <scope>NUCLEOTIDE SEQUENCE [LARGE SCALE GENOMIC DNA]</scope>
    <source>
        <tissue evidence="7">Seedling</tissue>
    </source>
</reference>
<dbReference type="InterPro" id="IPR040226">
    <property type="entry name" value="THH1/TOM1/TOM3"/>
</dbReference>
<evidence type="ECO:0000256" key="2">
    <source>
        <dbReference type="ARBA" id="ARBA00006779"/>
    </source>
</evidence>
<keyword evidence="5" id="KW-0472">Membrane</keyword>
<dbReference type="Pfam" id="PF06454">
    <property type="entry name" value="THH1_TOM1-3_dom"/>
    <property type="match status" value="1"/>
</dbReference>
<accession>A0A317Y3H3</accession>
<dbReference type="PANTHER" id="PTHR31142:SF3">
    <property type="entry name" value="THH1_TOM1_TOM3 DOMAIN-CONTAINING PROTEIN"/>
    <property type="match status" value="1"/>
</dbReference>
<organism evidence="7">
    <name type="scientific">Zea mays</name>
    <name type="common">Maize</name>
    <dbReference type="NCBI Taxonomy" id="4577"/>
    <lineage>
        <taxon>Eukaryota</taxon>
        <taxon>Viridiplantae</taxon>
        <taxon>Streptophyta</taxon>
        <taxon>Embryophyta</taxon>
        <taxon>Tracheophyta</taxon>
        <taxon>Spermatophyta</taxon>
        <taxon>Magnoliopsida</taxon>
        <taxon>Liliopsida</taxon>
        <taxon>Poales</taxon>
        <taxon>Poaceae</taxon>
        <taxon>PACMAD clade</taxon>
        <taxon>Panicoideae</taxon>
        <taxon>Andropogonodae</taxon>
        <taxon>Andropogoneae</taxon>
        <taxon>Tripsacinae</taxon>
        <taxon>Zea</taxon>
    </lineage>
</organism>
<dbReference type="GO" id="GO:0005774">
    <property type="term" value="C:vacuolar membrane"/>
    <property type="evidence" value="ECO:0007669"/>
    <property type="project" value="UniProtKB-SubCell"/>
</dbReference>
<evidence type="ECO:0000256" key="4">
    <source>
        <dbReference type="ARBA" id="ARBA00022989"/>
    </source>
</evidence>
<evidence type="ECO:0000256" key="1">
    <source>
        <dbReference type="ARBA" id="ARBA00004128"/>
    </source>
</evidence>
<protein>
    <submittedName>
        <fullName evidence="7">Tobamovirus multiplication protein 3</fullName>
    </submittedName>
</protein>
<dbReference type="InterPro" id="IPR009457">
    <property type="entry name" value="THH1/TOM1/TOM3_dom"/>
</dbReference>
<keyword evidence="4" id="KW-1133">Transmembrane helix</keyword>
<evidence type="ECO:0000256" key="3">
    <source>
        <dbReference type="ARBA" id="ARBA00022692"/>
    </source>
</evidence>
<keyword evidence="3" id="KW-0812">Transmembrane</keyword>
<evidence type="ECO:0000259" key="6">
    <source>
        <dbReference type="Pfam" id="PF06454"/>
    </source>
</evidence>
<evidence type="ECO:0000256" key="5">
    <source>
        <dbReference type="ARBA" id="ARBA00023136"/>
    </source>
</evidence>
<dbReference type="AlphaFoldDB" id="A0A317Y3H3"/>
<proteinExistence type="inferred from homology"/>
<dbReference type="PANTHER" id="PTHR31142">
    <property type="entry name" value="TOBAMOVIRUS MULTIPLICATION PROTEIN 1-LIKE ISOFORM X1"/>
    <property type="match status" value="1"/>
</dbReference>
<comment type="subcellular location">
    <subcellularLocation>
        <location evidence="1">Vacuole membrane</location>
        <topology evidence="1">Multi-pass membrane protein</topology>
    </subcellularLocation>
</comment>
<feature type="domain" description="THH1/TOM1/TOM3" evidence="6">
    <location>
        <begin position="34"/>
        <end position="75"/>
    </location>
</feature>
<dbReference type="EMBL" id="NCVQ01000001">
    <property type="protein sequence ID" value="PWZ53197.1"/>
    <property type="molecule type" value="Genomic_DNA"/>
</dbReference>
<dbReference type="Proteomes" id="UP000251960">
    <property type="component" value="Chromosome 1"/>
</dbReference>
<comment type="similarity">
    <text evidence="2">Belongs to the plant tobamovirus multiplication TOM1 protein family.</text>
</comment>
<sequence>MAAMDARLHLPRPRRALRRRFIPSPSGDEPMRFQLIRIECRVPEYGWTTQKLFHFLNVIVNGGEYAIFSWSESVLAGTCNLCILRASLGAIKPKEIGGGERPDSPSYSILNNKENLVHLIPSGFLASKLVPRVCVRWQFLFRFY</sequence>
<evidence type="ECO:0000313" key="7">
    <source>
        <dbReference type="EMBL" id="PWZ53197.1"/>
    </source>
</evidence>
<gene>
    <name evidence="7" type="primary">TOM3_0</name>
    <name evidence="7" type="ORF">Zm00014a_012803</name>
</gene>
<name>A0A317Y3H3_MAIZE</name>
<comment type="caution">
    <text evidence="7">The sequence shown here is derived from an EMBL/GenBank/DDBJ whole genome shotgun (WGS) entry which is preliminary data.</text>
</comment>